<feature type="transmembrane region" description="Helical" evidence="6">
    <location>
        <begin position="85"/>
        <end position="109"/>
    </location>
</feature>
<evidence type="ECO:0000256" key="5">
    <source>
        <dbReference type="ARBA" id="ARBA00023136"/>
    </source>
</evidence>
<evidence type="ECO:0000256" key="4">
    <source>
        <dbReference type="ARBA" id="ARBA00022989"/>
    </source>
</evidence>
<dbReference type="KEGG" id="cbar:PATL70BA_0573"/>
<name>A0A3P7NU82_9FIRM</name>
<feature type="domain" description="Cytochrome C biogenesis protein transmembrane" evidence="7">
    <location>
        <begin position="7"/>
        <end position="219"/>
    </location>
</feature>
<dbReference type="PANTHER" id="PTHR31272:SF4">
    <property type="entry name" value="CYTOCHROME C-TYPE BIOGENESIS PROTEIN HI_1454-RELATED"/>
    <property type="match status" value="1"/>
</dbReference>
<dbReference type="GO" id="GO:0016020">
    <property type="term" value="C:membrane"/>
    <property type="evidence" value="ECO:0007669"/>
    <property type="project" value="UniProtKB-SubCell"/>
</dbReference>
<accession>A0A3P7NU82</accession>
<dbReference type="AlphaFoldDB" id="A0A3P7NU82"/>
<evidence type="ECO:0000313" key="8">
    <source>
        <dbReference type="EMBL" id="VDN46435.1"/>
    </source>
</evidence>
<evidence type="ECO:0000256" key="6">
    <source>
        <dbReference type="SAM" id="Phobius"/>
    </source>
</evidence>
<keyword evidence="9" id="KW-1185">Reference proteome</keyword>
<dbReference type="InterPro" id="IPR003834">
    <property type="entry name" value="Cyt_c_assmbl_TM_dom"/>
</dbReference>
<sequence length="227" mass="25374">MGDVSFFVAFTSGILTFFTPCVLPLLPVYFGYLAGEAFTSLEDPKIHKKLMTNALAFVLGLTALNILLGFGAKAIYGIFIRYSDVLRMAGGLLLLLFGLYFIFGLRLGFMEREKRINYKTYTPSIIKSFLLGITFSFGWTPCNGPIIASILFMAAFKENYILAGGLMLVYSMGFAVMFLLSALMVGFFVKKFKAVYKYFKWIKIVAGLIMMTMGLLMLTNQVNILNI</sequence>
<dbReference type="Proteomes" id="UP000279029">
    <property type="component" value="Chromosome"/>
</dbReference>
<dbReference type="InterPro" id="IPR051790">
    <property type="entry name" value="Cytochrome_c-biogenesis_DsbD"/>
</dbReference>
<reference evidence="8 9" key="1">
    <citation type="submission" date="2018-09" db="EMBL/GenBank/DDBJ databases">
        <authorList>
            <person name="Postec A."/>
        </authorList>
    </citation>
    <scope>NUCLEOTIDE SEQUENCE [LARGE SCALE GENOMIC DNA]</scope>
    <source>
        <strain evidence="8">70B-A</strain>
    </source>
</reference>
<organism evidence="8 9">
    <name type="scientific">Petrocella atlantisensis</name>
    <dbReference type="NCBI Taxonomy" id="2173034"/>
    <lineage>
        <taxon>Bacteria</taxon>
        <taxon>Bacillati</taxon>
        <taxon>Bacillota</taxon>
        <taxon>Clostridia</taxon>
        <taxon>Lachnospirales</taxon>
        <taxon>Vallitaleaceae</taxon>
        <taxon>Petrocella</taxon>
    </lineage>
</organism>
<keyword evidence="5 6" id="KW-0472">Membrane</keyword>
<proteinExistence type="inferred from homology"/>
<dbReference type="PANTHER" id="PTHR31272">
    <property type="entry name" value="CYTOCHROME C-TYPE BIOGENESIS PROTEIN HI_1454-RELATED"/>
    <property type="match status" value="1"/>
</dbReference>
<keyword evidence="3 6" id="KW-0812">Transmembrane</keyword>
<evidence type="ECO:0000313" key="9">
    <source>
        <dbReference type="Proteomes" id="UP000279029"/>
    </source>
</evidence>
<feature type="transmembrane region" description="Helical" evidence="6">
    <location>
        <begin position="129"/>
        <end position="154"/>
    </location>
</feature>
<evidence type="ECO:0000259" key="7">
    <source>
        <dbReference type="Pfam" id="PF02683"/>
    </source>
</evidence>
<keyword evidence="4 6" id="KW-1133">Transmembrane helix</keyword>
<comment type="subcellular location">
    <subcellularLocation>
        <location evidence="1">Membrane</location>
        <topology evidence="1">Multi-pass membrane protein</topology>
    </subcellularLocation>
</comment>
<dbReference type="RefSeq" id="WP_125135950.1">
    <property type="nucleotide sequence ID" value="NZ_LR130778.1"/>
</dbReference>
<evidence type="ECO:0000256" key="1">
    <source>
        <dbReference type="ARBA" id="ARBA00004141"/>
    </source>
</evidence>
<comment type="similarity">
    <text evidence="2">Belongs to the DsbD family.</text>
</comment>
<feature type="transmembrane region" description="Helical" evidence="6">
    <location>
        <begin position="201"/>
        <end position="219"/>
    </location>
</feature>
<evidence type="ECO:0000256" key="3">
    <source>
        <dbReference type="ARBA" id="ARBA00022692"/>
    </source>
</evidence>
<evidence type="ECO:0000256" key="2">
    <source>
        <dbReference type="ARBA" id="ARBA00006143"/>
    </source>
</evidence>
<feature type="transmembrane region" description="Helical" evidence="6">
    <location>
        <begin position="6"/>
        <end position="33"/>
    </location>
</feature>
<feature type="transmembrane region" description="Helical" evidence="6">
    <location>
        <begin position="54"/>
        <end position="79"/>
    </location>
</feature>
<dbReference type="EMBL" id="LR130778">
    <property type="protein sequence ID" value="VDN46435.1"/>
    <property type="molecule type" value="Genomic_DNA"/>
</dbReference>
<feature type="transmembrane region" description="Helical" evidence="6">
    <location>
        <begin position="160"/>
        <end position="189"/>
    </location>
</feature>
<dbReference type="OrthoDB" id="9809733at2"/>
<dbReference type="Pfam" id="PF02683">
    <property type="entry name" value="DsbD_TM"/>
    <property type="match status" value="1"/>
</dbReference>
<gene>
    <name evidence="8" type="ORF">PATL70BA_0573</name>
</gene>
<dbReference type="GO" id="GO:0017004">
    <property type="term" value="P:cytochrome complex assembly"/>
    <property type="evidence" value="ECO:0007669"/>
    <property type="project" value="InterPro"/>
</dbReference>
<protein>
    <recommendedName>
        <fullName evidence="7">Cytochrome C biogenesis protein transmembrane domain-containing protein</fullName>
    </recommendedName>
</protein>